<evidence type="ECO:0000256" key="1">
    <source>
        <dbReference type="SAM" id="MobiDB-lite"/>
    </source>
</evidence>
<accession>A0A803XRD6</accession>
<reference evidence="2" key="3">
    <citation type="submission" date="2025-09" db="UniProtKB">
        <authorList>
            <consortium name="Ensembl"/>
        </authorList>
    </citation>
    <scope>IDENTIFICATION</scope>
</reference>
<dbReference type="Ensembl" id="ENSMGAT00000024043.1">
    <property type="protein sequence ID" value="ENSMGAP00000022082.1"/>
    <property type="gene ID" value="ENSMGAG00000019982.1"/>
</dbReference>
<feature type="region of interest" description="Disordered" evidence="1">
    <location>
        <begin position="1"/>
        <end position="23"/>
    </location>
</feature>
<dbReference type="Proteomes" id="UP000001645">
    <property type="component" value="Chromosome Z"/>
</dbReference>
<feature type="compositionally biased region" description="Low complexity" evidence="1">
    <location>
        <begin position="1"/>
        <end position="18"/>
    </location>
</feature>
<evidence type="ECO:0000313" key="2">
    <source>
        <dbReference type="Ensembl" id="ENSMGAP00000022082.1"/>
    </source>
</evidence>
<keyword evidence="3" id="KW-1185">Reference proteome</keyword>
<dbReference type="OrthoDB" id="3437960at2759"/>
<protein>
    <submittedName>
        <fullName evidence="2">Uncharacterized protein</fullName>
    </submittedName>
</protein>
<name>A0A803XRD6_MELGA</name>
<reference evidence="2 3" key="1">
    <citation type="journal article" date="2010" name="PLoS Biol.">
        <title>Multi-platform next-generation sequencing of the domestic turkey (Meleagris gallopavo): genome assembly and analysis.</title>
        <authorList>
            <person name="Dalloul R.A."/>
            <person name="Long J.A."/>
            <person name="Zimin A.V."/>
            <person name="Aslam L."/>
            <person name="Beal K."/>
            <person name="Blomberg L.A."/>
            <person name="Bouffard P."/>
            <person name="Burt D.W."/>
            <person name="Crasta O."/>
            <person name="Crooijmans R.P."/>
            <person name="Cooper K."/>
            <person name="Coulombe R.A."/>
            <person name="De S."/>
            <person name="Delany M.E."/>
            <person name="Dodgson J.B."/>
            <person name="Dong J.J."/>
            <person name="Evans C."/>
            <person name="Frederickson K.M."/>
            <person name="Flicek P."/>
            <person name="Florea L."/>
            <person name="Folkerts O."/>
            <person name="Groenen M.A."/>
            <person name="Harkins T.T."/>
            <person name="Herrero J."/>
            <person name="Hoffmann S."/>
            <person name="Megens H.J."/>
            <person name="Jiang A."/>
            <person name="de Jong P."/>
            <person name="Kaiser P."/>
            <person name="Kim H."/>
            <person name="Kim K.W."/>
            <person name="Kim S."/>
            <person name="Langenberger D."/>
            <person name="Lee M.K."/>
            <person name="Lee T."/>
            <person name="Mane S."/>
            <person name="Marcais G."/>
            <person name="Marz M."/>
            <person name="McElroy A.P."/>
            <person name="Modise T."/>
            <person name="Nefedov M."/>
            <person name="Notredame C."/>
            <person name="Paton I.R."/>
            <person name="Payne W.S."/>
            <person name="Pertea G."/>
            <person name="Prickett D."/>
            <person name="Puiu D."/>
            <person name="Qioa D."/>
            <person name="Raineri E."/>
            <person name="Ruffier M."/>
            <person name="Salzberg S.L."/>
            <person name="Schatz M.C."/>
            <person name="Scheuring C."/>
            <person name="Schmidt C.J."/>
            <person name="Schroeder S."/>
            <person name="Searle S.M."/>
            <person name="Smith E.J."/>
            <person name="Smith J."/>
            <person name="Sonstegard T.S."/>
            <person name="Stadler P.F."/>
            <person name="Tafer H."/>
            <person name="Tu Z.J."/>
            <person name="Van Tassell C.P."/>
            <person name="Vilella A.J."/>
            <person name="Williams K.P."/>
            <person name="Yorke J.A."/>
            <person name="Zhang L."/>
            <person name="Zhang H.B."/>
            <person name="Zhang X."/>
            <person name="Zhang Y."/>
            <person name="Reed K.M."/>
        </authorList>
    </citation>
    <scope>NUCLEOTIDE SEQUENCE [LARGE SCALE GENOMIC DNA]</scope>
</reference>
<dbReference type="InParanoid" id="A0A803XRD6"/>
<reference evidence="2" key="2">
    <citation type="submission" date="2025-08" db="UniProtKB">
        <authorList>
            <consortium name="Ensembl"/>
        </authorList>
    </citation>
    <scope>IDENTIFICATION</scope>
</reference>
<proteinExistence type="predicted"/>
<dbReference type="AlphaFoldDB" id="A0A803XRD6"/>
<evidence type="ECO:0000313" key="3">
    <source>
        <dbReference type="Proteomes" id="UP000001645"/>
    </source>
</evidence>
<sequence>MNRSEMPYPSSDSSSPSPAIGNMFTGVHSKRHLAGEVGPQSLVINSTIHLPALRPRRQVVTNGKPLLQGPGPQSLMTKQQEFGNHLGACLNHRCAIWFLEPLCML</sequence>
<organism evidence="2 3">
    <name type="scientific">Meleagris gallopavo</name>
    <name type="common">Wild turkey</name>
    <dbReference type="NCBI Taxonomy" id="9103"/>
    <lineage>
        <taxon>Eukaryota</taxon>
        <taxon>Metazoa</taxon>
        <taxon>Chordata</taxon>
        <taxon>Craniata</taxon>
        <taxon>Vertebrata</taxon>
        <taxon>Euteleostomi</taxon>
        <taxon>Archelosauria</taxon>
        <taxon>Archosauria</taxon>
        <taxon>Dinosauria</taxon>
        <taxon>Saurischia</taxon>
        <taxon>Theropoda</taxon>
        <taxon>Coelurosauria</taxon>
        <taxon>Aves</taxon>
        <taxon>Neognathae</taxon>
        <taxon>Galloanserae</taxon>
        <taxon>Galliformes</taxon>
        <taxon>Phasianidae</taxon>
        <taxon>Meleagridinae</taxon>
        <taxon>Meleagris</taxon>
    </lineage>
</organism>